<protein>
    <submittedName>
        <fullName evidence="2">Uncharacterized protein</fullName>
    </submittedName>
</protein>
<dbReference type="EMBL" id="JBHRWO010000004">
    <property type="protein sequence ID" value="MFC3491043.1"/>
    <property type="molecule type" value="Genomic_DNA"/>
</dbReference>
<comment type="caution">
    <text evidence="2">The sequence shown here is derived from an EMBL/GenBank/DDBJ whole genome shotgun (WGS) entry which is preliminary data.</text>
</comment>
<evidence type="ECO:0000313" key="2">
    <source>
        <dbReference type="EMBL" id="MFC3491043.1"/>
    </source>
</evidence>
<dbReference type="Proteomes" id="UP001595712">
    <property type="component" value="Unassembled WGS sequence"/>
</dbReference>
<proteinExistence type="predicted"/>
<sequence length="134" mass="13737">MPKVLNAVTWFGGGPGEAYADARQPRRRTPRDGLGVLRPRCAPRVGPELDTGETGAELSRALDNEPDSEPGFLERGGRVFHARLSGCLVAGGSGNHTGVRISSGVVGVAVVLCGAAAGCRPLGDRSYQGGVSGL</sequence>
<evidence type="ECO:0000313" key="3">
    <source>
        <dbReference type="Proteomes" id="UP001595712"/>
    </source>
</evidence>
<reference evidence="3" key="1">
    <citation type="journal article" date="2019" name="Int. J. Syst. Evol. Microbiol.">
        <title>The Global Catalogue of Microorganisms (GCM) 10K type strain sequencing project: providing services to taxonomists for standard genome sequencing and annotation.</title>
        <authorList>
            <consortium name="The Broad Institute Genomics Platform"/>
            <consortium name="The Broad Institute Genome Sequencing Center for Infectious Disease"/>
            <person name="Wu L."/>
            <person name="Ma J."/>
        </authorList>
    </citation>
    <scope>NUCLEOTIDE SEQUENCE [LARGE SCALE GENOMIC DNA]</scope>
    <source>
        <strain evidence="3">CGMCC 4.7396</strain>
    </source>
</reference>
<accession>A0ABV7PV46</accession>
<gene>
    <name evidence="2" type="ORF">ACFO8M_00895</name>
</gene>
<name>A0ABV7PV46_9ACTN</name>
<evidence type="ECO:0000256" key="1">
    <source>
        <dbReference type="SAM" id="MobiDB-lite"/>
    </source>
</evidence>
<organism evidence="2 3">
    <name type="scientific">Glycomyces rhizosphaerae</name>
    <dbReference type="NCBI Taxonomy" id="2054422"/>
    <lineage>
        <taxon>Bacteria</taxon>
        <taxon>Bacillati</taxon>
        <taxon>Actinomycetota</taxon>
        <taxon>Actinomycetes</taxon>
        <taxon>Glycomycetales</taxon>
        <taxon>Glycomycetaceae</taxon>
        <taxon>Glycomyces</taxon>
    </lineage>
</organism>
<keyword evidence="3" id="KW-1185">Reference proteome</keyword>
<feature type="region of interest" description="Disordered" evidence="1">
    <location>
        <begin position="19"/>
        <end position="72"/>
    </location>
</feature>
<dbReference type="RefSeq" id="WP_387969227.1">
    <property type="nucleotide sequence ID" value="NZ_JBHRWO010000004.1"/>
</dbReference>